<reference evidence="2 3" key="1">
    <citation type="journal article" date="2014" name="Antonie Van Leeuwenhoek">
        <title>Roseivivax atlanticus sp. nov., isolated from surface seawater of the Atlantic Ocean.</title>
        <authorList>
            <person name="Li G."/>
            <person name="Lai Q."/>
            <person name="Liu X."/>
            <person name="Sun F."/>
            <person name="Shao Z."/>
        </authorList>
    </citation>
    <scope>NUCLEOTIDE SEQUENCE [LARGE SCALE GENOMIC DNA]</scope>
    <source>
        <strain evidence="2 3">22II-s10s</strain>
    </source>
</reference>
<evidence type="ECO:0000313" key="3">
    <source>
        <dbReference type="Proteomes" id="UP000019063"/>
    </source>
</evidence>
<dbReference type="Pfam" id="PF16917">
    <property type="entry name" value="BPL_LplA_LipB_2"/>
    <property type="match status" value="1"/>
</dbReference>
<dbReference type="Gene3D" id="2.30.30.100">
    <property type="match status" value="1"/>
</dbReference>
<dbReference type="EMBL" id="AQQW01000015">
    <property type="protein sequence ID" value="ETW11148.1"/>
    <property type="molecule type" value="Genomic_DNA"/>
</dbReference>
<sequence length="238" mass="24526">MSTAETLSFPPLLDGHAAAGSPLEEAVSAATRGAEAGLLLYDAVAADVDVALVLVPEVSRRSAAQMIPLAGVAFQNALGALGPSEVAVHLAWDGRIMVNGAECGRVRAVAPSSEGDAAPDWLVLSLSVRATSPEGVDGGKTPDITALDAEGCGDVAPLDLVEAWARHALNWIHRWEEDGAAELHREWTNLAHGIGDPVNIGGVEGTALGLDEDMNLLVKTPEGTRAVPLVAQLEAPTS</sequence>
<dbReference type="InterPro" id="IPR004143">
    <property type="entry name" value="BPL_LPL_catalytic"/>
</dbReference>
<dbReference type="Proteomes" id="UP000019063">
    <property type="component" value="Unassembled WGS sequence"/>
</dbReference>
<feature type="domain" description="BPL/LPL catalytic" evidence="1">
    <location>
        <begin position="9"/>
        <end position="188"/>
    </location>
</feature>
<protein>
    <recommendedName>
        <fullName evidence="1">BPL/LPL catalytic domain-containing protein</fullName>
    </recommendedName>
</protein>
<name>W4HFG8_9RHOB</name>
<dbReference type="RefSeq" id="WP_043846690.1">
    <property type="nucleotide sequence ID" value="NZ_AQQW01000015.1"/>
</dbReference>
<accession>W4HFG8</accession>
<evidence type="ECO:0000259" key="1">
    <source>
        <dbReference type="Pfam" id="PF16917"/>
    </source>
</evidence>
<organism evidence="2 3">
    <name type="scientific">Roseivivax marinus</name>
    <dbReference type="NCBI Taxonomy" id="1379903"/>
    <lineage>
        <taxon>Bacteria</taxon>
        <taxon>Pseudomonadati</taxon>
        <taxon>Pseudomonadota</taxon>
        <taxon>Alphaproteobacteria</taxon>
        <taxon>Rhodobacterales</taxon>
        <taxon>Roseobacteraceae</taxon>
        <taxon>Roseivivax</taxon>
    </lineage>
</organism>
<proteinExistence type="predicted"/>
<dbReference type="AlphaFoldDB" id="W4HFG8"/>
<keyword evidence="3" id="KW-1185">Reference proteome</keyword>
<comment type="caution">
    <text evidence="2">The sequence shown here is derived from an EMBL/GenBank/DDBJ whole genome shotgun (WGS) entry which is preliminary data.</text>
</comment>
<evidence type="ECO:0000313" key="2">
    <source>
        <dbReference type="EMBL" id="ETW11148.1"/>
    </source>
</evidence>
<gene>
    <name evidence="2" type="ORF">ATO8_18380</name>
</gene>
<dbReference type="eggNOG" id="COG0340">
    <property type="taxonomic scope" value="Bacteria"/>
</dbReference>
<dbReference type="InterPro" id="IPR045864">
    <property type="entry name" value="aa-tRNA-synth_II/BPL/LPL"/>
</dbReference>
<dbReference type="STRING" id="1379903.ATO8_18380"/>
<dbReference type="Gene3D" id="3.30.930.10">
    <property type="entry name" value="Bira Bifunctional Protein, Domain 2"/>
    <property type="match status" value="1"/>
</dbReference>